<accession>A0A026W425</accession>
<organism evidence="2 3">
    <name type="scientific">Ooceraea biroi</name>
    <name type="common">Clonal raider ant</name>
    <name type="synonym">Cerapachys biroi</name>
    <dbReference type="NCBI Taxonomy" id="2015173"/>
    <lineage>
        <taxon>Eukaryota</taxon>
        <taxon>Metazoa</taxon>
        <taxon>Ecdysozoa</taxon>
        <taxon>Arthropoda</taxon>
        <taxon>Hexapoda</taxon>
        <taxon>Insecta</taxon>
        <taxon>Pterygota</taxon>
        <taxon>Neoptera</taxon>
        <taxon>Endopterygota</taxon>
        <taxon>Hymenoptera</taxon>
        <taxon>Apocrita</taxon>
        <taxon>Aculeata</taxon>
        <taxon>Formicoidea</taxon>
        <taxon>Formicidae</taxon>
        <taxon>Dorylinae</taxon>
        <taxon>Ooceraea</taxon>
    </lineage>
</organism>
<name>A0A026W425_OOCBI</name>
<evidence type="ECO:0000313" key="3">
    <source>
        <dbReference type="Proteomes" id="UP000053097"/>
    </source>
</evidence>
<sequence length="104" mass="11707">MRLKRSPCSEKTLCDTRAESVIYEQGASREERSASRNDDPGSKETALVDKSPAREHDFSRPIMPPPELTRERRGATRHGAARRGRSPLSLPDHQADLVPNYKSH</sequence>
<gene>
    <name evidence="2" type="ORF">X777_11672</name>
</gene>
<dbReference type="AlphaFoldDB" id="A0A026W425"/>
<proteinExistence type="predicted"/>
<reference evidence="2 3" key="1">
    <citation type="journal article" date="2014" name="Curr. Biol.">
        <title>The genome of the clonal raider ant Cerapachys biroi.</title>
        <authorList>
            <person name="Oxley P.R."/>
            <person name="Ji L."/>
            <person name="Fetter-Pruneda I."/>
            <person name="McKenzie S.K."/>
            <person name="Li C."/>
            <person name="Hu H."/>
            <person name="Zhang G."/>
            <person name="Kronauer D.J."/>
        </authorList>
    </citation>
    <scope>NUCLEOTIDE SEQUENCE [LARGE SCALE GENOMIC DNA]</scope>
</reference>
<evidence type="ECO:0000256" key="1">
    <source>
        <dbReference type="SAM" id="MobiDB-lite"/>
    </source>
</evidence>
<feature type="compositionally biased region" description="Basic and acidic residues" evidence="1">
    <location>
        <begin position="27"/>
        <end position="42"/>
    </location>
</feature>
<feature type="compositionally biased region" description="Basic residues" evidence="1">
    <location>
        <begin position="75"/>
        <end position="85"/>
    </location>
</feature>
<protein>
    <submittedName>
        <fullName evidence="2">Uncharacterized protein</fullName>
    </submittedName>
</protein>
<dbReference type="Proteomes" id="UP000053097">
    <property type="component" value="Unassembled WGS sequence"/>
</dbReference>
<dbReference type="EMBL" id="KK107499">
    <property type="protein sequence ID" value="EZA49799.1"/>
    <property type="molecule type" value="Genomic_DNA"/>
</dbReference>
<evidence type="ECO:0000313" key="2">
    <source>
        <dbReference type="EMBL" id="EZA49799.1"/>
    </source>
</evidence>
<feature type="region of interest" description="Disordered" evidence="1">
    <location>
        <begin position="23"/>
        <end position="104"/>
    </location>
</feature>
<keyword evidence="3" id="KW-1185">Reference proteome</keyword>